<accession>A0A0N1F4D2</accession>
<dbReference type="Proteomes" id="UP000037822">
    <property type="component" value="Unassembled WGS sequence"/>
</dbReference>
<dbReference type="Pfam" id="PF07883">
    <property type="entry name" value="Cupin_2"/>
    <property type="match status" value="1"/>
</dbReference>
<dbReference type="OrthoDB" id="9814939at2"/>
<dbReference type="InterPro" id="IPR013096">
    <property type="entry name" value="Cupin_2"/>
</dbReference>
<dbReference type="SUPFAM" id="SSF51182">
    <property type="entry name" value="RmlC-like cupins"/>
    <property type="match status" value="1"/>
</dbReference>
<name>A0A0N1F4D2_9HYPH</name>
<dbReference type="EMBL" id="LGSZ01000046">
    <property type="protein sequence ID" value="KPH80129.1"/>
    <property type="molecule type" value="Genomic_DNA"/>
</dbReference>
<dbReference type="InterPro" id="IPR044697">
    <property type="entry name" value="UGlyAH_cupin_C"/>
</dbReference>
<proteinExistence type="predicted"/>
<dbReference type="NCBIfam" id="TIGR03214">
    <property type="entry name" value="ura-cupin"/>
    <property type="match status" value="1"/>
</dbReference>
<dbReference type="CDD" id="cd02212">
    <property type="entry name" value="cupin_UGlyAH_C"/>
    <property type="match status" value="1"/>
</dbReference>
<dbReference type="Gene3D" id="2.60.120.10">
    <property type="entry name" value="Jelly Rolls"/>
    <property type="match status" value="1"/>
</dbReference>
<dbReference type="RefSeq" id="WP_054209862.1">
    <property type="nucleotide sequence ID" value="NZ_LGSZ01000046.1"/>
</dbReference>
<gene>
    <name evidence="2" type="ORF">AE618_14935</name>
</gene>
<sequence>MRPHQLPQVPGRPAVGAIGHNRGVVARNYAFMPPEGVLVSRLPHLEKTIVRILAAPVLGAQFAQYVLEIEPGGGTRAPFAEEGIQHFYYALSGEAAFAIDGAAPSAFPAGAFAYVPPGTAFSLRNDSAAPVRVLALRKRYEPAPGLAVPEPILSHRDAVPVTNHTGMEGRGFQFLLPYGDLRFDFEMNLMWFKPGAYFPDVETHVMEHGLYMLEGQGLYFLGRDWHEIWAQDFIWMGGYCPQQFYPTGFDDACYLLYKNVNRDVAL</sequence>
<comment type="caution">
    <text evidence="2">The sequence shown here is derived from an EMBL/GenBank/DDBJ whole genome shotgun (WGS) entry which is preliminary data.</text>
</comment>
<reference evidence="2 3" key="1">
    <citation type="submission" date="2015-07" db="EMBL/GenBank/DDBJ databases">
        <title>Whole genome sequencing of Bosea vaviloviae isolated from cave pool.</title>
        <authorList>
            <person name="Tan N.E.H."/>
            <person name="Lee Y.P."/>
            <person name="Gan H.M."/>
            <person name="Barton H."/>
            <person name="Savka M.A."/>
        </authorList>
    </citation>
    <scope>NUCLEOTIDE SEQUENCE [LARGE SCALE GENOMIC DNA]</scope>
    <source>
        <strain evidence="2 3">SD260</strain>
    </source>
</reference>
<feature type="domain" description="Cupin type-2" evidence="1">
    <location>
        <begin position="66"/>
        <end position="135"/>
    </location>
</feature>
<dbReference type="AlphaFoldDB" id="A0A0N1F4D2"/>
<dbReference type="InterPro" id="IPR044704">
    <property type="entry name" value="UGlyAH_cupin_N"/>
</dbReference>
<dbReference type="InterPro" id="IPR011051">
    <property type="entry name" value="RmlC_Cupin_sf"/>
</dbReference>
<evidence type="ECO:0000259" key="1">
    <source>
        <dbReference type="Pfam" id="PF07883"/>
    </source>
</evidence>
<protein>
    <recommendedName>
        <fullName evidence="1">Cupin type-2 domain-containing protein</fullName>
    </recommendedName>
</protein>
<evidence type="ECO:0000313" key="2">
    <source>
        <dbReference type="EMBL" id="KPH80129.1"/>
    </source>
</evidence>
<evidence type="ECO:0000313" key="3">
    <source>
        <dbReference type="Proteomes" id="UP000037822"/>
    </source>
</evidence>
<dbReference type="InterPro" id="IPR014710">
    <property type="entry name" value="RmlC-like_jellyroll"/>
</dbReference>
<dbReference type="InterPro" id="IPR017627">
    <property type="entry name" value="UGHY"/>
</dbReference>
<dbReference type="PANTHER" id="PTHR34571">
    <property type="entry name" value="(S)-UREIDOGLYCINE AMINOHYDROLASE"/>
    <property type="match status" value="1"/>
</dbReference>
<dbReference type="CDD" id="cd02211">
    <property type="entry name" value="cupin_UGlyAH_N"/>
    <property type="match status" value="1"/>
</dbReference>
<keyword evidence="3" id="KW-1185">Reference proteome</keyword>
<dbReference type="PANTHER" id="PTHR34571:SF1">
    <property type="entry name" value="(S)-UREIDOGLYCINE AMINOHYDROLASE"/>
    <property type="match status" value="1"/>
</dbReference>
<dbReference type="PATRIC" id="fig|1526658.3.peg.4219"/>
<organism evidence="2 3">
    <name type="scientific">Bosea vaviloviae</name>
    <dbReference type="NCBI Taxonomy" id="1526658"/>
    <lineage>
        <taxon>Bacteria</taxon>
        <taxon>Pseudomonadati</taxon>
        <taxon>Pseudomonadota</taxon>
        <taxon>Alphaproteobacteria</taxon>
        <taxon>Hyphomicrobiales</taxon>
        <taxon>Boseaceae</taxon>
        <taxon>Bosea</taxon>
    </lineage>
</organism>
<dbReference type="GO" id="GO:0071522">
    <property type="term" value="F:ureidoglycine aminohydrolase activity"/>
    <property type="evidence" value="ECO:0007669"/>
    <property type="project" value="InterPro"/>
</dbReference>